<dbReference type="EMBL" id="CP004373">
    <property type="protein sequence ID" value="AHK70839.1"/>
    <property type="molecule type" value="Genomic_DNA"/>
</dbReference>
<evidence type="ECO:0008006" key="5">
    <source>
        <dbReference type="Google" id="ProtNLM"/>
    </source>
</evidence>
<accession>A0A067Z3P6</accession>
<proteinExistence type="predicted"/>
<dbReference type="HOGENOM" id="CLU_1756235_0_0_5"/>
<dbReference type="AlphaFoldDB" id="A0A067Z3P6"/>
<reference evidence="3 4" key="1">
    <citation type="journal article" date="2015" name="Appl. Microbiol. Biotechnol.">
        <title>The consequence of an additional NADH dehydrogenase paralog on the growth of Gluconobacter oxydans DSM3504.</title>
        <authorList>
            <person name="Kostner D."/>
            <person name="Luchterhand B."/>
            <person name="Junker A."/>
            <person name="Volland S."/>
            <person name="Daniel R."/>
            <person name="Buchs J."/>
            <person name="Liebl W."/>
            <person name="Ehrenreich A."/>
        </authorList>
    </citation>
    <scope>NUCLEOTIDE SEQUENCE [LARGE SCALE GENOMIC DNA]</scope>
    <source>
        <strain evidence="3">DSM 3504</strain>
    </source>
</reference>
<organism evidence="3 4">
    <name type="scientific">Gluconobacter oxydans DSM 3504</name>
    <dbReference type="NCBI Taxonomy" id="1288313"/>
    <lineage>
        <taxon>Bacteria</taxon>
        <taxon>Pseudomonadati</taxon>
        <taxon>Pseudomonadota</taxon>
        <taxon>Alphaproteobacteria</taxon>
        <taxon>Acetobacterales</taxon>
        <taxon>Acetobacteraceae</taxon>
        <taxon>Gluconobacter</taxon>
    </lineage>
</organism>
<feature type="region of interest" description="Disordered" evidence="1">
    <location>
        <begin position="39"/>
        <end position="60"/>
    </location>
</feature>
<dbReference type="PROSITE" id="PS51257">
    <property type="entry name" value="PROKAR_LIPOPROTEIN"/>
    <property type="match status" value="1"/>
</dbReference>
<evidence type="ECO:0000256" key="1">
    <source>
        <dbReference type="SAM" id="MobiDB-lite"/>
    </source>
</evidence>
<evidence type="ECO:0000313" key="4">
    <source>
        <dbReference type="Proteomes" id="UP000031656"/>
    </source>
</evidence>
<evidence type="ECO:0000256" key="2">
    <source>
        <dbReference type="SAM" id="SignalP"/>
    </source>
</evidence>
<protein>
    <recommendedName>
        <fullName evidence="5">Lipoprotein</fullName>
    </recommendedName>
</protein>
<feature type="chain" id="PRO_5001650273" description="Lipoprotein" evidence="2">
    <location>
        <begin position="27"/>
        <end position="148"/>
    </location>
</feature>
<keyword evidence="2" id="KW-0732">Signal</keyword>
<dbReference type="Proteomes" id="UP000031656">
    <property type="component" value="Chromosome"/>
</dbReference>
<feature type="signal peptide" evidence="2">
    <location>
        <begin position="1"/>
        <end position="26"/>
    </location>
</feature>
<evidence type="ECO:0000313" key="3">
    <source>
        <dbReference type="EMBL" id="AHK70839.1"/>
    </source>
</evidence>
<sequence>MDQRMPRPTFPATVLLAPLLMMGGCASRTALSPDFEKTLSRNQQGHPFSPARNSVAFLGEPDLSSAPPANLVGTLHYCRQNAMLTGNETWSPTSPVQNDRDYVTGKQGILQALSLRTGQREQYALPSMPLPLRQTVCTSVASRLRQRI</sequence>
<name>A0A067Z3P6_GLUOY</name>
<dbReference type="KEGG" id="goy:GLS_c09290"/>
<gene>
    <name evidence="3" type="ORF">GLS_c09290</name>
</gene>